<evidence type="ECO:0008006" key="5">
    <source>
        <dbReference type="Google" id="ProtNLM"/>
    </source>
</evidence>
<name>A0ABY8QYS8_9MICO</name>
<dbReference type="Proteomes" id="UP001209083">
    <property type="component" value="Chromosome"/>
</dbReference>
<feature type="region of interest" description="Disordered" evidence="1">
    <location>
        <begin position="1"/>
        <end position="30"/>
    </location>
</feature>
<feature type="compositionally biased region" description="Polar residues" evidence="1">
    <location>
        <begin position="1"/>
        <end position="10"/>
    </location>
</feature>
<accession>A0ABY8QYS8</accession>
<evidence type="ECO:0000313" key="4">
    <source>
        <dbReference type="Proteomes" id="UP001209083"/>
    </source>
</evidence>
<feature type="transmembrane region" description="Helical" evidence="2">
    <location>
        <begin position="166"/>
        <end position="191"/>
    </location>
</feature>
<reference evidence="3 4" key="1">
    <citation type="submission" date="2023-05" db="EMBL/GenBank/DDBJ databases">
        <title>Lithophilousrod everest ZFBP1038 complete genpme.</title>
        <authorList>
            <person name="Tian M."/>
        </authorList>
    </citation>
    <scope>NUCLEOTIDE SEQUENCE [LARGE SCALE GENOMIC DNA]</scope>
    <source>
        <strain evidence="3 4">ZFBP1038</strain>
    </source>
</reference>
<evidence type="ECO:0000256" key="2">
    <source>
        <dbReference type="SAM" id="Phobius"/>
    </source>
</evidence>
<gene>
    <name evidence="3" type="ORF">LWF01_07570</name>
</gene>
<keyword evidence="2" id="KW-0812">Transmembrane</keyword>
<feature type="transmembrane region" description="Helical" evidence="2">
    <location>
        <begin position="125"/>
        <end position="146"/>
    </location>
</feature>
<feature type="transmembrane region" description="Helical" evidence="2">
    <location>
        <begin position="42"/>
        <end position="62"/>
    </location>
</feature>
<feature type="transmembrane region" description="Helical" evidence="2">
    <location>
        <begin position="198"/>
        <end position="217"/>
    </location>
</feature>
<sequence length="249" mass="25305">MTNRTTKTPSAQPPRISNGPADPATQINANADLGRGSINPGILMAASTGTMIGSVVLGNLLAGQGGYVSPFTPSGDVSAMLTANATSLALSSQLQLASALLLGVFTALLAAGLRRRTGDGPGAAVLLFGGSYASIVFALSAMLSWLTSRPEIAADGPSAQTLSYLAFMTGGPGHVVGLGILIGGTVIAARWTASMPGWLLIVGTVLGVVAILSYLSLNWAPMTVLIPIGRFGGLLWLVVAGFMLGRDRR</sequence>
<dbReference type="RefSeq" id="WP_349640429.1">
    <property type="nucleotide sequence ID" value="NZ_CP090958.1"/>
</dbReference>
<protein>
    <recommendedName>
        <fullName evidence="5">DUF4386 domain-containing protein</fullName>
    </recommendedName>
</protein>
<keyword evidence="2" id="KW-0472">Membrane</keyword>
<dbReference type="EMBL" id="CP090958">
    <property type="protein sequence ID" value="WGW13606.1"/>
    <property type="molecule type" value="Genomic_DNA"/>
</dbReference>
<feature type="transmembrane region" description="Helical" evidence="2">
    <location>
        <begin position="94"/>
        <end position="113"/>
    </location>
</feature>
<proteinExistence type="predicted"/>
<keyword evidence="2" id="KW-1133">Transmembrane helix</keyword>
<evidence type="ECO:0000256" key="1">
    <source>
        <dbReference type="SAM" id="MobiDB-lite"/>
    </source>
</evidence>
<keyword evidence="4" id="KW-1185">Reference proteome</keyword>
<feature type="transmembrane region" description="Helical" evidence="2">
    <location>
        <begin position="223"/>
        <end position="244"/>
    </location>
</feature>
<organism evidence="3 4">
    <name type="scientific">Saxibacter everestensis</name>
    <dbReference type="NCBI Taxonomy" id="2909229"/>
    <lineage>
        <taxon>Bacteria</taxon>
        <taxon>Bacillati</taxon>
        <taxon>Actinomycetota</taxon>
        <taxon>Actinomycetes</taxon>
        <taxon>Micrococcales</taxon>
        <taxon>Brevibacteriaceae</taxon>
        <taxon>Saxibacter</taxon>
    </lineage>
</organism>
<evidence type="ECO:0000313" key="3">
    <source>
        <dbReference type="EMBL" id="WGW13606.1"/>
    </source>
</evidence>